<feature type="domain" description="Major facilitator superfamily (MFS) profile" evidence="5">
    <location>
        <begin position="22"/>
        <end position="398"/>
    </location>
</feature>
<keyword evidence="3 4" id="KW-0472">Membrane</keyword>
<dbReference type="PROSITE" id="PS50850">
    <property type="entry name" value="MFS"/>
    <property type="match status" value="1"/>
</dbReference>
<evidence type="ECO:0000256" key="3">
    <source>
        <dbReference type="ARBA" id="ARBA00023136"/>
    </source>
</evidence>
<gene>
    <name evidence="6" type="ORF">N825_14245</name>
</gene>
<dbReference type="CDD" id="cd17324">
    <property type="entry name" value="MFS_NepI_like"/>
    <property type="match status" value="1"/>
</dbReference>
<evidence type="ECO:0000256" key="1">
    <source>
        <dbReference type="ARBA" id="ARBA00022692"/>
    </source>
</evidence>
<keyword evidence="7" id="KW-1185">Reference proteome</keyword>
<reference evidence="6 7" key="1">
    <citation type="submission" date="2013-08" db="EMBL/GenBank/DDBJ databases">
        <title>The genome sequence of Skermanella stibiiresistens.</title>
        <authorList>
            <person name="Zhu W."/>
            <person name="Wang G."/>
        </authorList>
    </citation>
    <scope>NUCLEOTIDE SEQUENCE [LARGE SCALE GENOMIC DNA]</scope>
    <source>
        <strain evidence="6 7">SB22</strain>
    </source>
</reference>
<feature type="transmembrane region" description="Helical" evidence="4">
    <location>
        <begin position="88"/>
        <end position="105"/>
    </location>
</feature>
<dbReference type="EMBL" id="AVFL01000019">
    <property type="protein sequence ID" value="EWY38366.1"/>
    <property type="molecule type" value="Genomic_DNA"/>
</dbReference>
<evidence type="ECO:0000313" key="7">
    <source>
        <dbReference type="Proteomes" id="UP000019486"/>
    </source>
</evidence>
<keyword evidence="2 4" id="KW-1133">Transmembrane helix</keyword>
<dbReference type="AlphaFoldDB" id="W9H0J8"/>
<dbReference type="Proteomes" id="UP000019486">
    <property type="component" value="Unassembled WGS sequence"/>
</dbReference>
<feature type="transmembrane region" description="Helical" evidence="4">
    <location>
        <begin position="227"/>
        <end position="245"/>
    </location>
</feature>
<dbReference type="InterPro" id="IPR020846">
    <property type="entry name" value="MFS_dom"/>
</dbReference>
<feature type="transmembrane region" description="Helical" evidence="4">
    <location>
        <begin position="21"/>
        <end position="39"/>
    </location>
</feature>
<name>W9H0J8_9PROT</name>
<dbReference type="PANTHER" id="PTHR42910">
    <property type="entry name" value="TRANSPORTER SCO4007-RELATED"/>
    <property type="match status" value="1"/>
</dbReference>
<evidence type="ECO:0000259" key="5">
    <source>
        <dbReference type="PROSITE" id="PS50850"/>
    </source>
</evidence>
<feature type="transmembrane region" description="Helical" evidence="4">
    <location>
        <begin position="347"/>
        <end position="368"/>
    </location>
</feature>
<feature type="transmembrane region" description="Helical" evidence="4">
    <location>
        <begin position="59"/>
        <end position="76"/>
    </location>
</feature>
<feature type="transmembrane region" description="Helical" evidence="4">
    <location>
        <begin position="251"/>
        <end position="275"/>
    </location>
</feature>
<dbReference type="PATRIC" id="fig|1385369.3.peg.4728"/>
<keyword evidence="1 4" id="KW-0812">Transmembrane</keyword>
<protein>
    <submittedName>
        <fullName evidence="6">MFS transporter</fullName>
    </submittedName>
</protein>
<evidence type="ECO:0000313" key="6">
    <source>
        <dbReference type="EMBL" id="EWY38366.1"/>
    </source>
</evidence>
<dbReference type="Gene3D" id="1.20.1250.20">
    <property type="entry name" value="MFS general substrate transporter like domains"/>
    <property type="match status" value="1"/>
</dbReference>
<dbReference type="InterPro" id="IPR011701">
    <property type="entry name" value="MFS"/>
</dbReference>
<feature type="transmembrane region" description="Helical" evidence="4">
    <location>
        <begin position="145"/>
        <end position="163"/>
    </location>
</feature>
<dbReference type="SUPFAM" id="SSF103473">
    <property type="entry name" value="MFS general substrate transporter"/>
    <property type="match status" value="1"/>
</dbReference>
<dbReference type="PANTHER" id="PTHR42910:SF1">
    <property type="entry name" value="MAJOR FACILITATOR SUPERFAMILY (MFS) PROFILE DOMAIN-CONTAINING PROTEIN"/>
    <property type="match status" value="1"/>
</dbReference>
<feature type="transmembrane region" description="Helical" evidence="4">
    <location>
        <begin position="374"/>
        <end position="393"/>
    </location>
</feature>
<dbReference type="GO" id="GO:0022857">
    <property type="term" value="F:transmembrane transporter activity"/>
    <property type="evidence" value="ECO:0007669"/>
    <property type="project" value="InterPro"/>
</dbReference>
<evidence type="ECO:0000256" key="2">
    <source>
        <dbReference type="ARBA" id="ARBA00022989"/>
    </source>
</evidence>
<feature type="transmembrane region" description="Helical" evidence="4">
    <location>
        <begin position="287"/>
        <end position="306"/>
    </location>
</feature>
<proteinExistence type="predicted"/>
<dbReference type="Pfam" id="PF07690">
    <property type="entry name" value="MFS_1"/>
    <property type="match status" value="1"/>
</dbReference>
<feature type="transmembrane region" description="Helical" evidence="4">
    <location>
        <begin position="111"/>
        <end position="133"/>
    </location>
</feature>
<dbReference type="InterPro" id="IPR036259">
    <property type="entry name" value="MFS_trans_sf"/>
</dbReference>
<accession>W9H0J8</accession>
<evidence type="ECO:0000256" key="4">
    <source>
        <dbReference type="SAM" id="Phobius"/>
    </source>
</evidence>
<organism evidence="6 7">
    <name type="scientific">Skermanella stibiiresistens SB22</name>
    <dbReference type="NCBI Taxonomy" id="1385369"/>
    <lineage>
        <taxon>Bacteria</taxon>
        <taxon>Pseudomonadati</taxon>
        <taxon>Pseudomonadota</taxon>
        <taxon>Alphaproteobacteria</taxon>
        <taxon>Rhodospirillales</taxon>
        <taxon>Azospirillaceae</taxon>
        <taxon>Skermanella</taxon>
    </lineage>
</organism>
<feature type="transmembrane region" description="Helical" evidence="4">
    <location>
        <begin position="175"/>
        <end position="194"/>
    </location>
</feature>
<sequence length="402" mass="42118">MMTTDTTDDASPEKAFALGRGLTFMMAAAAGIAVANIYYNQPMLGIIERDFAGSDATGLIPTATQLGYAVSLFLFLPLGDLMDWRRLIVVQFAILAFSLVLAAIAPTAALLVAASLLVGASATVAQQIVPLAASLAVPEKRGATIGTVMGGVLTGILLSRTVGGFVGSHFGWREMFWIAAPVALGASAVMAAVLPRNHPHSTIRYGAALMSLVEIWRNEPALRRSTILQAALFASFSAFWTILALRLEEPIFNLGADVAGLFGIVGAIGILAAPLAGKLADRRGPDLVICLGALLTLGSWILLGLWATIPGLVVGVIVLDFGVQSALVSNQHVIYSLRPEARSRLNTIFMSGMFIGGAIGSAGATMVWNAFGWNGVSLFGALLAVCGIAMWRATRRTGVAHR</sequence>
<comment type="caution">
    <text evidence="6">The sequence shown here is derived from an EMBL/GenBank/DDBJ whole genome shotgun (WGS) entry which is preliminary data.</text>
</comment>
<feature type="transmembrane region" description="Helical" evidence="4">
    <location>
        <begin position="312"/>
        <end position="335"/>
    </location>
</feature>
<dbReference type="STRING" id="1385369.N825_14245"/>